<name>A0ACC0L3E2_RHOML</name>
<proteinExistence type="predicted"/>
<keyword evidence="2" id="KW-1185">Reference proteome</keyword>
<sequence>MAAKIFAGIDTAETQEDVIFEWCCDGGGRGRGFVCHSSLHGPSSKMNDRCRPVQSPRDGVPLYASLLVR</sequence>
<comment type="caution">
    <text evidence="1">The sequence shown here is derived from an EMBL/GenBank/DDBJ whole genome shotgun (WGS) entry which is preliminary data.</text>
</comment>
<accession>A0ACC0L3E2</accession>
<gene>
    <name evidence="1" type="ORF">RHMOL_Rhmol13G0018500</name>
</gene>
<evidence type="ECO:0000313" key="2">
    <source>
        <dbReference type="Proteomes" id="UP001062846"/>
    </source>
</evidence>
<dbReference type="Proteomes" id="UP001062846">
    <property type="component" value="Chromosome 13"/>
</dbReference>
<protein>
    <submittedName>
        <fullName evidence="1">Uncharacterized protein</fullName>
    </submittedName>
</protein>
<evidence type="ECO:0000313" key="1">
    <source>
        <dbReference type="EMBL" id="KAI8522718.1"/>
    </source>
</evidence>
<dbReference type="EMBL" id="CM046400">
    <property type="protein sequence ID" value="KAI8522718.1"/>
    <property type="molecule type" value="Genomic_DNA"/>
</dbReference>
<reference evidence="1" key="1">
    <citation type="submission" date="2022-02" db="EMBL/GenBank/DDBJ databases">
        <title>Plant Genome Project.</title>
        <authorList>
            <person name="Zhang R.-G."/>
        </authorList>
    </citation>
    <scope>NUCLEOTIDE SEQUENCE</scope>
    <source>
        <strain evidence="1">AT1</strain>
    </source>
</reference>
<organism evidence="1 2">
    <name type="scientific">Rhododendron molle</name>
    <name type="common">Chinese azalea</name>
    <name type="synonym">Azalea mollis</name>
    <dbReference type="NCBI Taxonomy" id="49168"/>
    <lineage>
        <taxon>Eukaryota</taxon>
        <taxon>Viridiplantae</taxon>
        <taxon>Streptophyta</taxon>
        <taxon>Embryophyta</taxon>
        <taxon>Tracheophyta</taxon>
        <taxon>Spermatophyta</taxon>
        <taxon>Magnoliopsida</taxon>
        <taxon>eudicotyledons</taxon>
        <taxon>Gunneridae</taxon>
        <taxon>Pentapetalae</taxon>
        <taxon>asterids</taxon>
        <taxon>Ericales</taxon>
        <taxon>Ericaceae</taxon>
        <taxon>Ericoideae</taxon>
        <taxon>Rhodoreae</taxon>
        <taxon>Rhododendron</taxon>
    </lineage>
</organism>